<dbReference type="InterPro" id="IPR006935">
    <property type="entry name" value="Helicase/UvrB_N"/>
</dbReference>
<dbReference type="InterPro" id="IPR027417">
    <property type="entry name" value="P-loop_NTPase"/>
</dbReference>
<accession>A0ABV5XB07</accession>
<dbReference type="PANTHER" id="PTHR47396">
    <property type="entry name" value="TYPE I RESTRICTION ENZYME ECOKI R PROTEIN"/>
    <property type="match status" value="1"/>
</dbReference>
<dbReference type="GO" id="GO:0004386">
    <property type="term" value="F:helicase activity"/>
    <property type="evidence" value="ECO:0007669"/>
    <property type="project" value="UniProtKB-KW"/>
</dbReference>
<keyword evidence="2" id="KW-0378">Hydrolase</keyword>
<keyword evidence="3" id="KW-1185">Reference proteome</keyword>
<name>A0ABV5XB07_9NOCA</name>
<dbReference type="EMBL" id="JBHMAS010000006">
    <property type="protein sequence ID" value="MFB9779624.1"/>
    <property type="molecule type" value="Genomic_DNA"/>
</dbReference>
<proteinExistence type="predicted"/>
<dbReference type="PANTHER" id="PTHR47396:SF1">
    <property type="entry name" value="ATP-DEPENDENT HELICASE IRC3-RELATED"/>
    <property type="match status" value="1"/>
</dbReference>
<dbReference type="PROSITE" id="PS51192">
    <property type="entry name" value="HELICASE_ATP_BIND_1"/>
    <property type="match status" value="1"/>
</dbReference>
<dbReference type="InterPro" id="IPR050742">
    <property type="entry name" value="Helicase_Restrict-Modif_Enz"/>
</dbReference>
<dbReference type="Pfam" id="PF00271">
    <property type="entry name" value="Helicase_C"/>
    <property type="match status" value="1"/>
</dbReference>
<gene>
    <name evidence="2" type="ORF">ACFFQ6_08015</name>
</gene>
<keyword evidence="2" id="KW-0547">Nucleotide-binding</keyword>
<dbReference type="InterPro" id="IPR001650">
    <property type="entry name" value="Helicase_C-like"/>
</dbReference>
<evidence type="ECO:0000313" key="2">
    <source>
        <dbReference type="EMBL" id="MFB9779624.1"/>
    </source>
</evidence>
<dbReference type="Gene3D" id="3.40.50.300">
    <property type="entry name" value="P-loop containing nucleotide triphosphate hydrolases"/>
    <property type="match status" value="2"/>
</dbReference>
<comment type="caution">
    <text evidence="2">The sequence shown here is derived from an EMBL/GenBank/DDBJ whole genome shotgun (WGS) entry which is preliminary data.</text>
</comment>
<dbReference type="InterPro" id="IPR014001">
    <property type="entry name" value="Helicase_ATP-bd"/>
</dbReference>
<feature type="domain" description="Helicase ATP-binding" evidence="1">
    <location>
        <begin position="18"/>
        <end position="186"/>
    </location>
</feature>
<dbReference type="Proteomes" id="UP001589587">
    <property type="component" value="Unassembled WGS sequence"/>
</dbReference>
<protein>
    <submittedName>
        <fullName evidence="2">DEAD/DEAH box helicase family protein</fullName>
    </submittedName>
</protein>
<dbReference type="CDD" id="cd18785">
    <property type="entry name" value="SF2_C"/>
    <property type="match status" value="1"/>
</dbReference>
<dbReference type="SUPFAM" id="SSF52540">
    <property type="entry name" value="P-loop containing nucleoside triphosphate hydrolases"/>
    <property type="match status" value="1"/>
</dbReference>
<keyword evidence="2" id="KW-0067">ATP-binding</keyword>
<evidence type="ECO:0000259" key="1">
    <source>
        <dbReference type="PROSITE" id="PS51192"/>
    </source>
</evidence>
<evidence type="ECO:0000313" key="3">
    <source>
        <dbReference type="Proteomes" id="UP001589587"/>
    </source>
</evidence>
<organism evidence="2 3">
    <name type="scientific">Rhodococcus baikonurensis</name>
    <dbReference type="NCBI Taxonomy" id="172041"/>
    <lineage>
        <taxon>Bacteria</taxon>
        <taxon>Bacillati</taxon>
        <taxon>Actinomycetota</taxon>
        <taxon>Actinomycetes</taxon>
        <taxon>Mycobacteriales</taxon>
        <taxon>Nocardiaceae</taxon>
        <taxon>Rhodococcus</taxon>
        <taxon>Rhodococcus erythropolis group</taxon>
    </lineage>
</organism>
<dbReference type="Pfam" id="PF04851">
    <property type="entry name" value="ResIII"/>
    <property type="match status" value="1"/>
</dbReference>
<sequence>MSTTLHDYQREGLDELLSLYRGGHHRLTLNLPCGTGKTVLAAHLIPAMDARLTVVFVPTVHLLSQTLHRLVVDNPHAAVLAVCSPTALDTDDLPEVATARAIDQPVTTDAASIARTLLSTERQLIVAATYASSGAVAEATHTTNTVWDLLICDEAHRTAGTHEKAWALPLNDRQLPARKRLFMTATTRVITLDTDNLPEGVDSADIHVASMDSVVDYGPHVTPLTFRDAITRDYLSDYEIAVVAVAHDDVITALRASHINKPSPSEISGAAAQLALLHTASTDPHLRSVLAFHNRIDQSRSWTAQLGHLAKTSDPGVHVQNFHVDGATASSWRTRAINALANPGESLTVVSNCKVFAEGVDVPALDAVMFAAPRSSGPDIVQIIGRAIRTHPDGSRKALIILPVLDYDDDSIDLDTKVARTGHLAAWQVLTALAEQDEILHDSLLQWREHIQHAAPAPENSPLRIDTSMLAVGAHLPFTLRAISRASSPYVLTAAKLKDFHAKYGHTRPRSGQLFDGYPLAQRCSSARAAYKAHRLHPRIVALFDLVPGWEWTTKTATHQRTPDEWIALVEHFVAKTGIRTVHRAAWVTAPDTGARANIGEWLHTKARRKNYLTPAEQGRLTSALNA</sequence>
<reference evidence="2 3" key="1">
    <citation type="submission" date="2024-09" db="EMBL/GenBank/DDBJ databases">
        <authorList>
            <person name="Sun Q."/>
            <person name="Mori K."/>
        </authorList>
    </citation>
    <scope>NUCLEOTIDE SEQUENCE [LARGE SCALE GENOMIC DNA]</scope>
    <source>
        <strain evidence="2 3">JCM 11411</strain>
    </source>
</reference>
<dbReference type="RefSeq" id="WP_378374286.1">
    <property type="nucleotide sequence ID" value="NZ_JBHMAS010000006.1"/>
</dbReference>
<keyword evidence="2" id="KW-0347">Helicase</keyword>
<dbReference type="SMART" id="SM00487">
    <property type="entry name" value="DEXDc"/>
    <property type="match status" value="1"/>
</dbReference>